<organism evidence="1 2">
    <name type="scientific">Pontibacter diazotrophicus</name>
    <dbReference type="NCBI Taxonomy" id="1400979"/>
    <lineage>
        <taxon>Bacteria</taxon>
        <taxon>Pseudomonadati</taxon>
        <taxon>Bacteroidota</taxon>
        <taxon>Cytophagia</taxon>
        <taxon>Cytophagales</taxon>
        <taxon>Hymenobacteraceae</taxon>
        <taxon>Pontibacter</taxon>
    </lineage>
</organism>
<proteinExistence type="predicted"/>
<reference evidence="2" key="1">
    <citation type="submission" date="2018-08" db="EMBL/GenBank/DDBJ databases">
        <authorList>
            <person name="Liu Z.-W."/>
            <person name="Du Z.-J."/>
        </authorList>
    </citation>
    <scope>NUCLEOTIDE SEQUENCE [LARGE SCALE GENOMIC DNA]</scope>
    <source>
        <strain evidence="2">H4X</strain>
    </source>
</reference>
<sequence length="406" mass="46437">MSKIVFLELRLFRNSMVETYQINQLRDAGHEVEIWHLGSLFGVSDNLVLHAPAIEEYAIIISSFQELKDRVRKLEANSIFFSMLGLLHFYPVLYKILKSRNDLIWIGRITKSLPMGSSRQIHPLKALIGNIFFFKLYRPFHNAFLYVAQKVIRKYGAAVGMRSYEPDYLMVSNVKQVPPDFPKNRVIVTHADDYNIHLLNKDISVDPSLQDAVVFLDQMIFYHPDFKNNLREKMNVDDYYENLNKVLDAISEKLGKPVIIAGHPEADKRPGYAEKFNGKKFIVGKSLLLVRHAALVISHYSTAVNFAAIYNKPLVLLTSNGFETIEKIRNPIKVLSKALNAPVINIDEVNLQSIDLKLEPDYLEYKDDYIKSHNTPEELSYPYAVSYVLSLVSGETPEAQQVSLQG</sequence>
<evidence type="ECO:0000313" key="2">
    <source>
        <dbReference type="Proteomes" id="UP000256708"/>
    </source>
</evidence>
<dbReference type="AlphaFoldDB" id="A0A3D8LFI0"/>
<protein>
    <submittedName>
        <fullName evidence="1">Uncharacterized protein</fullName>
    </submittedName>
</protein>
<dbReference type="EMBL" id="QRGR01000005">
    <property type="protein sequence ID" value="RDV16133.1"/>
    <property type="molecule type" value="Genomic_DNA"/>
</dbReference>
<dbReference type="Proteomes" id="UP000256708">
    <property type="component" value="Unassembled WGS sequence"/>
</dbReference>
<gene>
    <name evidence="1" type="ORF">DXT99_05535</name>
</gene>
<comment type="caution">
    <text evidence="1">The sequence shown here is derived from an EMBL/GenBank/DDBJ whole genome shotgun (WGS) entry which is preliminary data.</text>
</comment>
<accession>A0A3D8LFI0</accession>
<keyword evidence="2" id="KW-1185">Reference proteome</keyword>
<evidence type="ECO:0000313" key="1">
    <source>
        <dbReference type="EMBL" id="RDV16133.1"/>
    </source>
</evidence>
<name>A0A3D8LFI0_9BACT</name>